<feature type="compositionally biased region" description="Basic residues" evidence="1">
    <location>
        <begin position="76"/>
        <end position="92"/>
    </location>
</feature>
<keyword evidence="2" id="KW-1133">Transmembrane helix</keyword>
<comment type="caution">
    <text evidence="3">The sequence shown here is derived from an EMBL/GenBank/DDBJ whole genome shotgun (WGS) entry which is preliminary data.</text>
</comment>
<feature type="compositionally biased region" description="Basic and acidic residues" evidence="1">
    <location>
        <begin position="108"/>
        <end position="129"/>
    </location>
</feature>
<evidence type="ECO:0000256" key="1">
    <source>
        <dbReference type="SAM" id="MobiDB-lite"/>
    </source>
</evidence>
<dbReference type="Proteomes" id="UP000481861">
    <property type="component" value="Unassembled WGS sequence"/>
</dbReference>
<feature type="transmembrane region" description="Helical" evidence="2">
    <location>
        <begin position="170"/>
        <end position="188"/>
    </location>
</feature>
<evidence type="ECO:0000313" key="4">
    <source>
        <dbReference type="Proteomes" id="UP000481861"/>
    </source>
</evidence>
<keyword evidence="4" id="KW-1185">Reference proteome</keyword>
<sequence>MTDYAGYTDAEINTLLETFNLPTGGGRRKMLARLIKKGDKDEPEALVIEALGKAAADVKNTADTAGELVVDGTGPVKKKRKNKHNNRKKGQKKASENATANGEAEQDIDSKHPLDQKTESEASTDHSETSETAMPSTAVQEPDDLPDNLKDKSGDGVGEGEVGMRDNDTYGATLVVLVALLVGCCWFVSHNYTGKDLKELGLQTLEMIKHPVQATKEAIWGKPHNKTVAVSFAERAREFGQIALKKVRE</sequence>
<evidence type="ECO:0000256" key="2">
    <source>
        <dbReference type="SAM" id="Phobius"/>
    </source>
</evidence>
<evidence type="ECO:0008006" key="5">
    <source>
        <dbReference type="Google" id="ProtNLM"/>
    </source>
</evidence>
<keyword evidence="2" id="KW-0472">Membrane</keyword>
<name>A0A7C8IBR4_9PLEO</name>
<gene>
    <name evidence="3" type="ORF">BDV95DRAFT_602946</name>
</gene>
<organism evidence="3 4">
    <name type="scientific">Massariosphaeria phaeospora</name>
    <dbReference type="NCBI Taxonomy" id="100035"/>
    <lineage>
        <taxon>Eukaryota</taxon>
        <taxon>Fungi</taxon>
        <taxon>Dikarya</taxon>
        <taxon>Ascomycota</taxon>
        <taxon>Pezizomycotina</taxon>
        <taxon>Dothideomycetes</taxon>
        <taxon>Pleosporomycetidae</taxon>
        <taxon>Pleosporales</taxon>
        <taxon>Pleosporales incertae sedis</taxon>
        <taxon>Massariosphaeria</taxon>
    </lineage>
</organism>
<protein>
    <recommendedName>
        <fullName evidence="5">SAP domain-containing protein</fullName>
    </recommendedName>
</protein>
<feature type="region of interest" description="Disordered" evidence="1">
    <location>
        <begin position="69"/>
        <end position="158"/>
    </location>
</feature>
<feature type="compositionally biased region" description="Polar residues" evidence="1">
    <location>
        <begin position="130"/>
        <end position="139"/>
    </location>
</feature>
<dbReference type="AlphaFoldDB" id="A0A7C8IBR4"/>
<dbReference type="EMBL" id="JAADJZ010000004">
    <property type="protein sequence ID" value="KAF2875528.1"/>
    <property type="molecule type" value="Genomic_DNA"/>
</dbReference>
<evidence type="ECO:0000313" key="3">
    <source>
        <dbReference type="EMBL" id="KAF2875528.1"/>
    </source>
</evidence>
<accession>A0A7C8IBR4</accession>
<keyword evidence="2" id="KW-0812">Transmembrane</keyword>
<proteinExistence type="predicted"/>
<reference evidence="3 4" key="1">
    <citation type="submission" date="2020-01" db="EMBL/GenBank/DDBJ databases">
        <authorList>
            <consortium name="DOE Joint Genome Institute"/>
            <person name="Haridas S."/>
            <person name="Albert R."/>
            <person name="Binder M."/>
            <person name="Bloem J."/>
            <person name="Labutti K."/>
            <person name="Salamov A."/>
            <person name="Andreopoulos B."/>
            <person name="Baker S.E."/>
            <person name="Barry K."/>
            <person name="Bills G."/>
            <person name="Bluhm B.H."/>
            <person name="Cannon C."/>
            <person name="Castanera R."/>
            <person name="Culley D.E."/>
            <person name="Daum C."/>
            <person name="Ezra D."/>
            <person name="Gonzalez J.B."/>
            <person name="Henrissat B."/>
            <person name="Kuo A."/>
            <person name="Liang C."/>
            <person name="Lipzen A."/>
            <person name="Lutzoni F."/>
            <person name="Magnuson J."/>
            <person name="Mondo S."/>
            <person name="Nolan M."/>
            <person name="Ohm R."/>
            <person name="Pangilinan J."/>
            <person name="Park H.-J.H."/>
            <person name="Ramirez L."/>
            <person name="Alfaro M."/>
            <person name="Sun H."/>
            <person name="Tritt A."/>
            <person name="Yoshinaga Y."/>
            <person name="Zwiers L.-H.L."/>
            <person name="Turgeon B.G."/>
            <person name="Goodwin S.B."/>
            <person name="Spatafora J.W."/>
            <person name="Crous P.W."/>
            <person name="Grigoriev I.V."/>
        </authorList>
    </citation>
    <scope>NUCLEOTIDE SEQUENCE [LARGE SCALE GENOMIC DNA]</scope>
    <source>
        <strain evidence="3 4">CBS 611.86</strain>
    </source>
</reference>